<comment type="caution">
    <text evidence="2">The sequence shown here is derived from an EMBL/GenBank/DDBJ whole genome shotgun (WGS) entry which is preliminary data.</text>
</comment>
<gene>
    <name evidence="2" type="ORF">C882_1564</name>
</gene>
<name>K9H596_9PROT</name>
<reference evidence="2 3" key="1">
    <citation type="journal article" date="2013" name="Genome Announc.">
        <title>Draft Genome Sequence of an Alphaproteobacterium, Caenispirillum salinarum AK4(T), Isolated from a Solar Saltern.</title>
        <authorList>
            <person name="Khatri I."/>
            <person name="Singh A."/>
            <person name="Korpole S."/>
            <person name="Pinnaka A.K."/>
            <person name="Subramanian S."/>
        </authorList>
    </citation>
    <scope>NUCLEOTIDE SEQUENCE [LARGE SCALE GENOMIC DNA]</scope>
    <source>
        <strain evidence="2 3">AK4</strain>
    </source>
</reference>
<organism evidence="2 3">
    <name type="scientific">Caenispirillum salinarum AK4</name>
    <dbReference type="NCBI Taxonomy" id="1238182"/>
    <lineage>
        <taxon>Bacteria</taxon>
        <taxon>Pseudomonadati</taxon>
        <taxon>Pseudomonadota</taxon>
        <taxon>Alphaproteobacteria</taxon>
        <taxon>Rhodospirillales</taxon>
        <taxon>Novispirillaceae</taxon>
        <taxon>Caenispirillum</taxon>
    </lineage>
</organism>
<accession>K9H596</accession>
<dbReference type="AlphaFoldDB" id="K9H596"/>
<evidence type="ECO:0000313" key="2">
    <source>
        <dbReference type="EMBL" id="EKV32727.1"/>
    </source>
</evidence>
<dbReference type="EMBL" id="ANHY01000002">
    <property type="protein sequence ID" value="EKV32727.1"/>
    <property type="molecule type" value="Genomic_DNA"/>
</dbReference>
<dbReference type="Proteomes" id="UP000009881">
    <property type="component" value="Unassembled WGS sequence"/>
</dbReference>
<keyword evidence="3" id="KW-1185">Reference proteome</keyword>
<feature type="compositionally biased region" description="Pro residues" evidence="1">
    <location>
        <begin position="29"/>
        <end position="38"/>
    </location>
</feature>
<feature type="region of interest" description="Disordered" evidence="1">
    <location>
        <begin position="1"/>
        <end position="38"/>
    </location>
</feature>
<proteinExistence type="predicted"/>
<dbReference type="STRING" id="1238182.C882_1564"/>
<evidence type="ECO:0000313" key="3">
    <source>
        <dbReference type="Proteomes" id="UP000009881"/>
    </source>
</evidence>
<evidence type="ECO:0000256" key="1">
    <source>
        <dbReference type="SAM" id="MobiDB-lite"/>
    </source>
</evidence>
<protein>
    <submittedName>
        <fullName evidence="2">Uncharacterized protein</fullName>
    </submittedName>
</protein>
<sequence length="38" mass="3959">MSSRPDPGRPGIDQPAEDDPAGASMTWGRPPPFLPLAA</sequence>